<feature type="domain" description="TNT" evidence="1">
    <location>
        <begin position="20"/>
        <end position="113"/>
    </location>
</feature>
<evidence type="ECO:0000313" key="2">
    <source>
        <dbReference type="EMBL" id="ELR5215998.1"/>
    </source>
</evidence>
<dbReference type="EMBL" id="ABEXCJ050000001">
    <property type="protein sequence ID" value="EMR4588185.1"/>
    <property type="molecule type" value="Genomic_DNA"/>
</dbReference>
<protein>
    <submittedName>
        <fullName evidence="2">TNT domain-containing protein</fullName>
    </submittedName>
</protein>
<evidence type="ECO:0000313" key="3">
    <source>
        <dbReference type="EMBL" id="EMR4588185.1"/>
    </source>
</evidence>
<dbReference type="PANTHER" id="PTHR42059:SF1">
    <property type="entry name" value="TNT DOMAIN-CONTAINING PROTEIN"/>
    <property type="match status" value="1"/>
</dbReference>
<dbReference type="PANTHER" id="PTHR42059">
    <property type="entry name" value="TNT DOMAIN-CONTAINING PROTEIN"/>
    <property type="match status" value="1"/>
</dbReference>
<sequence>MMPPGAWPPNGGFVSITRTTLQPGMQVDRYGGRMVNGVFNDKGTYVAQAGAPFEVRALPAGDINRPYTVYEVVKPLPADMGPAIPWFGQPGMGAQYKFTDGIDDLITQGYLKRLP</sequence>
<dbReference type="Pfam" id="PF14021">
    <property type="entry name" value="TNT"/>
    <property type="match status" value="1"/>
</dbReference>
<gene>
    <name evidence="3" type="ORF">M0K77_000441</name>
    <name evidence="2" type="ORF">M0K77_RS02205</name>
</gene>
<dbReference type="InterPro" id="IPR053024">
    <property type="entry name" value="Fungal_surface_NADase"/>
</dbReference>
<accession>A0AAD2VPM0</accession>
<dbReference type="InterPro" id="IPR025331">
    <property type="entry name" value="TNT"/>
</dbReference>
<dbReference type="AlphaFoldDB" id="A0AAD2VPM0"/>
<proteinExistence type="predicted"/>
<dbReference type="EMBL" id="ABEXCJ040000001">
    <property type="protein sequence ID" value="ELR5215998.1"/>
    <property type="molecule type" value="Genomic_DNA"/>
</dbReference>
<dbReference type="GO" id="GO:0050135">
    <property type="term" value="F:NADP+ nucleosidase activity"/>
    <property type="evidence" value="ECO:0007669"/>
    <property type="project" value="InterPro"/>
</dbReference>
<evidence type="ECO:0000259" key="1">
    <source>
        <dbReference type="Pfam" id="PF14021"/>
    </source>
</evidence>
<name>A0AAD2VPM0_PRORE</name>
<organism evidence="2">
    <name type="scientific">Providencia rettgeri</name>
    <dbReference type="NCBI Taxonomy" id="587"/>
    <lineage>
        <taxon>Bacteria</taxon>
        <taxon>Pseudomonadati</taxon>
        <taxon>Pseudomonadota</taxon>
        <taxon>Gammaproteobacteria</taxon>
        <taxon>Enterobacterales</taxon>
        <taxon>Morganellaceae</taxon>
        <taxon>Providencia</taxon>
    </lineage>
</organism>
<comment type="caution">
    <text evidence="2">The sequence shown here is derived from an EMBL/GenBank/DDBJ whole genome shotgun (WGS) entry which is preliminary data.</text>
</comment>
<reference evidence="2" key="1">
    <citation type="submission" date="2023-10" db="EMBL/GenBank/DDBJ databases">
        <authorList>
            <consortium name="Clinical and Environmental Microbiology Branch: Whole genome sequencing antimicrobial resistance pathogens in the healthcare setting"/>
        </authorList>
    </citation>
    <scope>NUCLEOTIDE SEQUENCE</scope>
    <source>
        <strain evidence="2">2020QW-00022</strain>
    </source>
</reference>